<feature type="non-terminal residue" evidence="2">
    <location>
        <position position="128"/>
    </location>
</feature>
<feature type="non-terminal residue" evidence="2">
    <location>
        <position position="1"/>
    </location>
</feature>
<proteinExistence type="predicted"/>
<name>A0AAD7ZRT4_DIPPU</name>
<dbReference type="AlphaFoldDB" id="A0AAD7ZRT4"/>
<feature type="transmembrane region" description="Helical" evidence="1">
    <location>
        <begin position="41"/>
        <end position="60"/>
    </location>
</feature>
<keyword evidence="1" id="KW-0472">Membrane</keyword>
<evidence type="ECO:0000313" key="2">
    <source>
        <dbReference type="EMBL" id="KAJ9585714.1"/>
    </source>
</evidence>
<feature type="transmembrane region" description="Helical" evidence="1">
    <location>
        <begin position="80"/>
        <end position="102"/>
    </location>
</feature>
<organism evidence="2 3">
    <name type="scientific">Diploptera punctata</name>
    <name type="common">Pacific beetle cockroach</name>
    <dbReference type="NCBI Taxonomy" id="6984"/>
    <lineage>
        <taxon>Eukaryota</taxon>
        <taxon>Metazoa</taxon>
        <taxon>Ecdysozoa</taxon>
        <taxon>Arthropoda</taxon>
        <taxon>Hexapoda</taxon>
        <taxon>Insecta</taxon>
        <taxon>Pterygota</taxon>
        <taxon>Neoptera</taxon>
        <taxon>Polyneoptera</taxon>
        <taxon>Dictyoptera</taxon>
        <taxon>Blattodea</taxon>
        <taxon>Blaberoidea</taxon>
        <taxon>Blaberidae</taxon>
        <taxon>Diplopterinae</taxon>
        <taxon>Diploptera</taxon>
    </lineage>
</organism>
<protein>
    <submittedName>
        <fullName evidence="2">Uncharacterized protein</fullName>
    </submittedName>
</protein>
<evidence type="ECO:0000313" key="3">
    <source>
        <dbReference type="Proteomes" id="UP001233999"/>
    </source>
</evidence>
<keyword evidence="1" id="KW-1133">Transmembrane helix</keyword>
<keyword evidence="3" id="KW-1185">Reference proteome</keyword>
<reference evidence="2" key="2">
    <citation type="submission" date="2023-05" db="EMBL/GenBank/DDBJ databases">
        <authorList>
            <person name="Fouks B."/>
        </authorList>
    </citation>
    <scope>NUCLEOTIDE SEQUENCE</scope>
    <source>
        <strain evidence="2">Stay&amp;Tobe</strain>
        <tissue evidence="2">Testes</tissue>
    </source>
</reference>
<sequence>STNIPSMTIKPSEPGNILAFKKHHTNGRATKRRDQYSKQDSTLVLQFIMIIISNLLNGMMSTDNKTAYNKTENRLYISDIFGIIFSVTTHFESSHILSRILYVTLQVLSRYLHCFPSFVTEAREKIPQ</sequence>
<keyword evidence="1" id="KW-0812">Transmembrane</keyword>
<dbReference type="EMBL" id="JASPKZ010007251">
    <property type="protein sequence ID" value="KAJ9585714.1"/>
    <property type="molecule type" value="Genomic_DNA"/>
</dbReference>
<dbReference type="Proteomes" id="UP001233999">
    <property type="component" value="Unassembled WGS sequence"/>
</dbReference>
<comment type="caution">
    <text evidence="2">The sequence shown here is derived from an EMBL/GenBank/DDBJ whole genome shotgun (WGS) entry which is preliminary data.</text>
</comment>
<evidence type="ECO:0000256" key="1">
    <source>
        <dbReference type="SAM" id="Phobius"/>
    </source>
</evidence>
<gene>
    <name evidence="2" type="ORF">L9F63_002504</name>
</gene>
<accession>A0AAD7ZRT4</accession>
<reference evidence="2" key="1">
    <citation type="journal article" date="2023" name="IScience">
        <title>Live-bearing cockroach genome reveals convergent evolutionary mechanisms linked to viviparity in insects and beyond.</title>
        <authorList>
            <person name="Fouks B."/>
            <person name="Harrison M.C."/>
            <person name="Mikhailova A.A."/>
            <person name="Marchal E."/>
            <person name="English S."/>
            <person name="Carruthers M."/>
            <person name="Jennings E.C."/>
            <person name="Chiamaka E.L."/>
            <person name="Frigard R.A."/>
            <person name="Pippel M."/>
            <person name="Attardo G.M."/>
            <person name="Benoit J.B."/>
            <person name="Bornberg-Bauer E."/>
            <person name="Tobe S.S."/>
        </authorList>
    </citation>
    <scope>NUCLEOTIDE SEQUENCE</scope>
    <source>
        <strain evidence="2">Stay&amp;Tobe</strain>
    </source>
</reference>